<accession>A0A4Y9YLZ6</accession>
<feature type="transmembrane region" description="Helical" evidence="9">
    <location>
        <begin position="253"/>
        <end position="274"/>
    </location>
</feature>
<dbReference type="Pfam" id="PF01758">
    <property type="entry name" value="SBF"/>
    <property type="match status" value="2"/>
</dbReference>
<feature type="transmembrane region" description="Helical" evidence="9">
    <location>
        <begin position="357"/>
        <end position="375"/>
    </location>
</feature>
<dbReference type="PANTHER" id="PTHR43057:SF1">
    <property type="entry name" value="ARSENICAL-RESISTANCE PROTEIN 3"/>
    <property type="match status" value="1"/>
</dbReference>
<dbReference type="GO" id="GO:0015297">
    <property type="term" value="F:antiporter activity"/>
    <property type="evidence" value="ECO:0007669"/>
    <property type="project" value="InterPro"/>
</dbReference>
<comment type="caution">
    <text evidence="10">The sequence shown here is derived from an EMBL/GenBank/DDBJ whole genome shotgun (WGS) entry which is preliminary data.</text>
</comment>
<feature type="transmembrane region" description="Helical" evidence="9">
    <location>
        <begin position="84"/>
        <end position="102"/>
    </location>
</feature>
<evidence type="ECO:0008006" key="12">
    <source>
        <dbReference type="Google" id="ProtNLM"/>
    </source>
</evidence>
<comment type="similarity">
    <text evidence="2">Belongs to the arsenical resistance-3 (ACR3) (TC 2.A.59) family.</text>
</comment>
<evidence type="ECO:0000256" key="1">
    <source>
        <dbReference type="ARBA" id="ARBA00004651"/>
    </source>
</evidence>
<dbReference type="AlphaFoldDB" id="A0A4Y9YLZ6"/>
<feature type="transmembrane region" description="Helical" evidence="9">
    <location>
        <begin position="286"/>
        <end position="304"/>
    </location>
</feature>
<feature type="transmembrane region" description="Helical" evidence="9">
    <location>
        <begin position="53"/>
        <end position="72"/>
    </location>
</feature>
<evidence type="ECO:0000256" key="7">
    <source>
        <dbReference type="ARBA" id="ARBA00023136"/>
    </source>
</evidence>
<dbReference type="Proteomes" id="UP000298327">
    <property type="component" value="Unassembled WGS sequence"/>
</dbReference>
<evidence type="ECO:0000256" key="6">
    <source>
        <dbReference type="ARBA" id="ARBA00022989"/>
    </source>
</evidence>
<evidence type="ECO:0000256" key="8">
    <source>
        <dbReference type="SAM" id="MobiDB-lite"/>
    </source>
</evidence>
<evidence type="ECO:0000256" key="3">
    <source>
        <dbReference type="ARBA" id="ARBA00022448"/>
    </source>
</evidence>
<dbReference type="EMBL" id="SEOQ01000409">
    <property type="protein sequence ID" value="TFY63586.1"/>
    <property type="molecule type" value="Genomic_DNA"/>
</dbReference>
<dbReference type="GO" id="GO:0005886">
    <property type="term" value="C:plasma membrane"/>
    <property type="evidence" value="ECO:0007669"/>
    <property type="project" value="UniProtKB-SubCell"/>
</dbReference>
<dbReference type="GO" id="GO:0015105">
    <property type="term" value="F:arsenite transmembrane transporter activity"/>
    <property type="evidence" value="ECO:0007669"/>
    <property type="project" value="TreeGrafter"/>
</dbReference>
<keyword evidence="6 9" id="KW-1133">Transmembrane helix</keyword>
<feature type="transmembrane region" description="Helical" evidence="9">
    <location>
        <begin position="122"/>
        <end position="149"/>
    </location>
</feature>
<feature type="region of interest" description="Disordered" evidence="8">
    <location>
        <begin position="204"/>
        <end position="229"/>
    </location>
</feature>
<keyword evidence="4" id="KW-1003">Cell membrane</keyword>
<dbReference type="InterPro" id="IPR004706">
    <property type="entry name" value="Arsenical-R_Acr3"/>
</dbReference>
<feature type="transmembrane region" description="Helical" evidence="9">
    <location>
        <begin position="316"/>
        <end position="337"/>
    </location>
</feature>
<sequence length="421" mass="45642">MSSPRPSNDPEKSQPVTTECACESVALGDESGSEHQPISAMQLFKSLSLLDRLLAPLVLLSMIIGILIGVYAESGVHRTFNDSATWQGVSIPILVGLLLMIWPPLAKVQWERLPVLFKTRTLWLHLGLSFLLNWIFAPFVMLALAWATLPEASLERERKGVLLVGVGACSPACCTRRVHYDLNLEQLMAGVAFQRAALRWSSSGTRSARATRTTAPSSSSSTPSSRYSATPATPLVYLALTPYTPRTTHHAQVILFAPYAALFLNHLGGSGGQTIPLAYTHAARSVGIYLGLPLAAGILTRLVVLRTLRPAGIKRFFALFGPVAVLGLLYTIIVLFADQGKRIVDDIGTVFRICVPLVLYFATVWTTTFVAFWALSRSRYGAVAGVGGYERAVTQAFTAGSNNVRRLLAPTFQLSQLLVGC</sequence>
<evidence type="ECO:0000256" key="5">
    <source>
        <dbReference type="ARBA" id="ARBA00022692"/>
    </source>
</evidence>
<name>A0A4Y9YLZ6_9AGAM</name>
<comment type="subcellular location">
    <subcellularLocation>
        <location evidence="1">Cell membrane</location>
        <topology evidence="1">Multi-pass membrane protein</topology>
    </subcellularLocation>
</comment>
<evidence type="ECO:0000256" key="2">
    <source>
        <dbReference type="ARBA" id="ARBA00010110"/>
    </source>
</evidence>
<dbReference type="Gene3D" id="1.20.1530.20">
    <property type="match status" value="2"/>
</dbReference>
<keyword evidence="3" id="KW-0813">Transport</keyword>
<keyword evidence="7 9" id="KW-0472">Membrane</keyword>
<proteinExistence type="inferred from homology"/>
<reference evidence="10 11" key="1">
    <citation type="submission" date="2019-02" db="EMBL/GenBank/DDBJ databases">
        <title>Genome sequencing of the rare red list fungi Dentipellis fragilis.</title>
        <authorList>
            <person name="Buettner E."/>
            <person name="Kellner H."/>
        </authorList>
    </citation>
    <scope>NUCLEOTIDE SEQUENCE [LARGE SCALE GENOMIC DNA]</scope>
    <source>
        <strain evidence="10 11">DSM 105465</strain>
    </source>
</reference>
<evidence type="ECO:0000313" key="11">
    <source>
        <dbReference type="Proteomes" id="UP000298327"/>
    </source>
</evidence>
<dbReference type="GO" id="GO:0015104">
    <property type="term" value="F:antimonite transmembrane transporter activity"/>
    <property type="evidence" value="ECO:0007669"/>
    <property type="project" value="TreeGrafter"/>
</dbReference>
<keyword evidence="11" id="KW-1185">Reference proteome</keyword>
<evidence type="ECO:0000313" key="10">
    <source>
        <dbReference type="EMBL" id="TFY63586.1"/>
    </source>
</evidence>
<organism evidence="10 11">
    <name type="scientific">Dentipellis fragilis</name>
    <dbReference type="NCBI Taxonomy" id="205917"/>
    <lineage>
        <taxon>Eukaryota</taxon>
        <taxon>Fungi</taxon>
        <taxon>Dikarya</taxon>
        <taxon>Basidiomycota</taxon>
        <taxon>Agaricomycotina</taxon>
        <taxon>Agaricomycetes</taxon>
        <taxon>Russulales</taxon>
        <taxon>Hericiaceae</taxon>
        <taxon>Dentipellis</taxon>
    </lineage>
</organism>
<dbReference type="InterPro" id="IPR038770">
    <property type="entry name" value="Na+/solute_symporter_sf"/>
</dbReference>
<evidence type="ECO:0000256" key="9">
    <source>
        <dbReference type="SAM" id="Phobius"/>
    </source>
</evidence>
<dbReference type="InterPro" id="IPR002657">
    <property type="entry name" value="BilAc:Na_symport/Acr3"/>
</dbReference>
<evidence type="ECO:0000256" key="4">
    <source>
        <dbReference type="ARBA" id="ARBA00022475"/>
    </source>
</evidence>
<dbReference type="OrthoDB" id="187348at2759"/>
<dbReference type="STRING" id="205917.A0A4Y9YLZ6"/>
<protein>
    <recommendedName>
        <fullName evidence="12">Arsenical-resistance protein</fullName>
    </recommendedName>
</protein>
<gene>
    <name evidence="10" type="ORF">EVG20_g6255</name>
</gene>
<keyword evidence="5 9" id="KW-0812">Transmembrane</keyword>
<dbReference type="PANTHER" id="PTHR43057">
    <property type="entry name" value="ARSENITE EFFLUX TRANSPORTER"/>
    <property type="match status" value="1"/>
</dbReference>